<evidence type="ECO:0000256" key="4">
    <source>
        <dbReference type="ARBA" id="ARBA00022862"/>
    </source>
</evidence>
<dbReference type="PANTHER" id="PTHR42801">
    <property type="entry name" value="THIOREDOXIN-DEPENDENT PEROXIDE REDUCTASE"/>
    <property type="match status" value="1"/>
</dbReference>
<organism evidence="13 14">
    <name type="scientific">Derxia gummosa DSM 723</name>
    <dbReference type="NCBI Taxonomy" id="1121388"/>
    <lineage>
        <taxon>Bacteria</taxon>
        <taxon>Pseudomonadati</taxon>
        <taxon>Pseudomonadota</taxon>
        <taxon>Betaproteobacteria</taxon>
        <taxon>Burkholderiales</taxon>
        <taxon>Alcaligenaceae</taxon>
        <taxon>Derxia</taxon>
    </lineage>
</organism>
<dbReference type="AlphaFoldDB" id="A0A8B6X802"/>
<dbReference type="CDD" id="cd02970">
    <property type="entry name" value="PRX_like2"/>
    <property type="match status" value="1"/>
</dbReference>
<dbReference type="RefSeq" id="WP_034411476.1">
    <property type="nucleotide sequence ID" value="NZ_AXWS01000013.1"/>
</dbReference>
<comment type="function">
    <text evidence="1">Thiol-specific peroxidase that catalyzes the reduction of hydrogen peroxide and organic hydroperoxides to water and alcohols, respectively. Plays a role in cell protection against oxidative stress by detoxifying peroxides and as sensor of hydrogen peroxide-mediated signaling events.</text>
</comment>
<comment type="catalytic activity">
    <reaction evidence="11">
        <text>a hydroperoxide + [thioredoxin]-dithiol = an alcohol + [thioredoxin]-disulfide + H2O</text>
        <dbReference type="Rhea" id="RHEA:62620"/>
        <dbReference type="Rhea" id="RHEA-COMP:10698"/>
        <dbReference type="Rhea" id="RHEA-COMP:10700"/>
        <dbReference type="ChEBI" id="CHEBI:15377"/>
        <dbReference type="ChEBI" id="CHEBI:29950"/>
        <dbReference type="ChEBI" id="CHEBI:30879"/>
        <dbReference type="ChEBI" id="CHEBI:35924"/>
        <dbReference type="ChEBI" id="CHEBI:50058"/>
        <dbReference type="EC" id="1.11.1.24"/>
    </reaction>
</comment>
<accession>A0A8B6X802</accession>
<reference evidence="14" key="1">
    <citation type="journal article" date="1999" name="J. Bacteriol.">
        <title>The thioredoxin superfamily: redundancy, specificity, and gray-area genomics.</title>
        <authorList>
            <person name="Aslund F."/>
            <person name="Beckwith J."/>
        </authorList>
    </citation>
    <scope>NUCLEOTIDE SEQUENCE</scope>
</reference>
<evidence type="ECO:0000259" key="12">
    <source>
        <dbReference type="PROSITE" id="PS51352"/>
    </source>
</evidence>
<evidence type="ECO:0000256" key="7">
    <source>
        <dbReference type="ARBA" id="ARBA00023284"/>
    </source>
</evidence>
<evidence type="ECO:0000256" key="11">
    <source>
        <dbReference type="ARBA" id="ARBA00049091"/>
    </source>
</evidence>
<dbReference type="OrthoDB" id="9809746at2"/>
<dbReference type="PROSITE" id="PS51352">
    <property type="entry name" value="THIOREDOXIN_2"/>
    <property type="match status" value="1"/>
</dbReference>
<evidence type="ECO:0000256" key="6">
    <source>
        <dbReference type="ARBA" id="ARBA00023157"/>
    </source>
</evidence>
<dbReference type="SUPFAM" id="SSF52833">
    <property type="entry name" value="Thioredoxin-like"/>
    <property type="match status" value="1"/>
</dbReference>
<keyword evidence="6" id="KW-1015">Disulfide bond</keyword>
<dbReference type="Pfam" id="PF00578">
    <property type="entry name" value="AhpC-TSA"/>
    <property type="match status" value="1"/>
</dbReference>
<dbReference type="GO" id="GO:0005737">
    <property type="term" value="C:cytoplasm"/>
    <property type="evidence" value="ECO:0007669"/>
    <property type="project" value="TreeGrafter"/>
</dbReference>
<dbReference type="Gene3D" id="3.40.30.10">
    <property type="entry name" value="Glutaredoxin"/>
    <property type="match status" value="1"/>
</dbReference>
<evidence type="ECO:0000313" key="14">
    <source>
        <dbReference type="RefSeq" id="WP_034411476.1"/>
    </source>
</evidence>
<evidence type="ECO:0000256" key="10">
    <source>
        <dbReference type="ARBA" id="ARBA00042639"/>
    </source>
</evidence>
<name>A0A8B6X802_9BURK</name>
<dbReference type="GO" id="GO:0008379">
    <property type="term" value="F:thioredoxin peroxidase activity"/>
    <property type="evidence" value="ECO:0007669"/>
    <property type="project" value="TreeGrafter"/>
</dbReference>
<evidence type="ECO:0000256" key="5">
    <source>
        <dbReference type="ARBA" id="ARBA00023002"/>
    </source>
</evidence>
<reference evidence="14" key="4">
    <citation type="submission" date="2025-08" db="UniProtKB">
        <authorList>
            <consortium name="RefSeq"/>
        </authorList>
    </citation>
    <scope>IDENTIFICATION</scope>
</reference>
<dbReference type="Proteomes" id="UP000675920">
    <property type="component" value="Unplaced"/>
</dbReference>
<feature type="domain" description="Thioredoxin" evidence="12">
    <location>
        <begin position="40"/>
        <end position="213"/>
    </location>
</feature>
<dbReference type="InterPro" id="IPR000866">
    <property type="entry name" value="AhpC/TSA"/>
</dbReference>
<reference evidence="14" key="3">
    <citation type="journal article" date="2004" name="Biochemistry">
        <title>Divergence of function in the thioredoxin fold suprafamily: evidence for evolution of peroxiredoxins from a thioredoxin-like ancestor.</title>
        <authorList>
            <person name="Copley S.D."/>
            <person name="Novak W.R."/>
            <person name="Babbitt P.C."/>
        </authorList>
    </citation>
    <scope>NUCLEOTIDE SEQUENCE</scope>
</reference>
<evidence type="ECO:0000256" key="2">
    <source>
        <dbReference type="ARBA" id="ARBA00013017"/>
    </source>
</evidence>
<dbReference type="PANTHER" id="PTHR42801:SF7">
    <property type="entry name" value="SLL1159 PROTEIN"/>
    <property type="match status" value="1"/>
</dbReference>
<comment type="similarity">
    <text evidence="9">Belongs to the peroxiredoxin family. BCP/PrxQ subfamily.</text>
</comment>
<proteinExistence type="inferred from homology"/>
<keyword evidence="3" id="KW-0575">Peroxidase</keyword>
<evidence type="ECO:0000256" key="9">
    <source>
        <dbReference type="ARBA" id="ARBA00038489"/>
    </source>
</evidence>
<dbReference type="InterPro" id="IPR013766">
    <property type="entry name" value="Thioredoxin_domain"/>
</dbReference>
<reference evidence="14" key="2">
    <citation type="journal article" date="2003" name="Trends Biochem. Sci.">
        <title>Structure, mechanism and regulation of peroxiredoxins.</title>
        <authorList>
            <person name="Wood Z.A."/>
            <person name="Schroder E."/>
            <person name="Robin Harris J."/>
            <person name="Poole L.B."/>
        </authorList>
    </citation>
    <scope>NUCLEOTIDE SEQUENCE</scope>
</reference>
<keyword evidence="13" id="KW-1185">Reference proteome</keyword>
<protein>
    <recommendedName>
        <fullName evidence="2">thioredoxin-dependent peroxiredoxin</fullName>
        <ecNumber evidence="2">1.11.1.24</ecNumber>
    </recommendedName>
    <alternativeName>
        <fullName evidence="8">Thioredoxin peroxidase</fullName>
    </alternativeName>
    <alternativeName>
        <fullName evidence="10">Thioredoxin-dependent peroxiredoxin Bcp</fullName>
    </alternativeName>
</protein>
<evidence type="ECO:0000256" key="1">
    <source>
        <dbReference type="ARBA" id="ARBA00003330"/>
    </source>
</evidence>
<keyword evidence="7" id="KW-0676">Redox-active center</keyword>
<dbReference type="InterPro" id="IPR050924">
    <property type="entry name" value="Peroxiredoxin_BCP/PrxQ"/>
</dbReference>
<dbReference type="EC" id="1.11.1.24" evidence="2"/>
<dbReference type="InterPro" id="IPR036249">
    <property type="entry name" value="Thioredoxin-like_sf"/>
</dbReference>
<keyword evidence="4" id="KW-0049">Antioxidant</keyword>
<evidence type="ECO:0000313" key="13">
    <source>
        <dbReference type="Proteomes" id="UP000675920"/>
    </source>
</evidence>
<dbReference type="GO" id="GO:0045454">
    <property type="term" value="P:cell redox homeostasis"/>
    <property type="evidence" value="ECO:0007669"/>
    <property type="project" value="TreeGrafter"/>
</dbReference>
<evidence type="ECO:0000256" key="3">
    <source>
        <dbReference type="ARBA" id="ARBA00022559"/>
    </source>
</evidence>
<sequence length="217" mass="22600">MLRDELSALAARVAGMLPAEASATIERGIAALALAGNHAPRPGDAIPAFALPDATGAAVTSATLLARGPLLLVFYRGEWCPYCNLLLRALQSRLAEIAAAGATLVAISPQLPEVSWSMARRLALGFPVLSDAGNEVAASFGLRFALDAEHRALYAGFGVDLASSNGDDSATLPLAAAFLVGADGIVREARVETDYRQRAEPDELIGWARRHAAGAAR</sequence>
<evidence type="ECO:0000256" key="8">
    <source>
        <dbReference type="ARBA" id="ARBA00032824"/>
    </source>
</evidence>
<dbReference type="GO" id="GO:0034599">
    <property type="term" value="P:cellular response to oxidative stress"/>
    <property type="evidence" value="ECO:0007669"/>
    <property type="project" value="TreeGrafter"/>
</dbReference>
<keyword evidence="5" id="KW-0560">Oxidoreductase</keyword>